<dbReference type="AlphaFoldDB" id="A0A150J4R2"/>
<dbReference type="EMBL" id="LNGC01000031">
    <property type="protein sequence ID" value="KYC52182.1"/>
    <property type="molecule type" value="Genomic_DNA"/>
</dbReference>
<accession>A0A150J4R2</accession>
<dbReference type="EC" id="3.1.3.48" evidence="3"/>
<dbReference type="Gene3D" id="3.40.50.2300">
    <property type="match status" value="1"/>
</dbReference>
<dbReference type="Proteomes" id="UP000075398">
    <property type="component" value="Unassembled WGS sequence"/>
</dbReference>
<feature type="domain" description="Phosphotyrosine protein phosphatase I" evidence="2">
    <location>
        <begin position="1"/>
        <end position="86"/>
    </location>
</feature>
<dbReference type="Pfam" id="PF01451">
    <property type="entry name" value="LMWPc"/>
    <property type="match status" value="1"/>
</dbReference>
<evidence type="ECO:0000313" key="4">
    <source>
        <dbReference type="Proteomes" id="UP000075398"/>
    </source>
</evidence>
<proteinExistence type="predicted"/>
<dbReference type="SMART" id="SM00226">
    <property type="entry name" value="LMWPc"/>
    <property type="match status" value="1"/>
</dbReference>
<dbReference type="PANTHER" id="PTHR43428:SF1">
    <property type="entry name" value="ARSENATE REDUCTASE"/>
    <property type="match status" value="1"/>
</dbReference>
<dbReference type="PANTHER" id="PTHR43428">
    <property type="entry name" value="ARSENATE REDUCTASE"/>
    <property type="match status" value="1"/>
</dbReference>
<dbReference type="InterPro" id="IPR023485">
    <property type="entry name" value="Ptyr_pPase"/>
</dbReference>
<dbReference type="SUPFAM" id="SSF52788">
    <property type="entry name" value="Phosphotyrosine protein phosphatases I"/>
    <property type="match status" value="1"/>
</dbReference>
<evidence type="ECO:0000313" key="3">
    <source>
        <dbReference type="EMBL" id="KYC52182.1"/>
    </source>
</evidence>
<name>A0A150J4R2_9EURY</name>
<keyword evidence="1" id="KW-0059">Arsenical resistance</keyword>
<evidence type="ECO:0000259" key="2">
    <source>
        <dbReference type="SMART" id="SM00226"/>
    </source>
</evidence>
<comment type="caution">
    <text evidence="3">The sequence shown here is derived from an EMBL/GenBank/DDBJ whole genome shotgun (WGS) entry which is preliminary data.</text>
</comment>
<dbReference type="GO" id="GO:0046685">
    <property type="term" value="P:response to arsenic-containing substance"/>
    <property type="evidence" value="ECO:0007669"/>
    <property type="project" value="UniProtKB-KW"/>
</dbReference>
<keyword evidence="3" id="KW-0378">Hydrolase</keyword>
<sequence length="89" mass="10304">MKEIGIDISSHYSKSTEDFSGIKFDYVITVCDNAKETCPFFPGAKNYIHRKFEDPSHAEGTDKDKLNAFKKSRDEIKEWIIDFFCNNNS</sequence>
<reference evidence="3 4" key="1">
    <citation type="journal article" date="2016" name="ISME J.">
        <title>Chasing the elusive Euryarchaeota class WSA2: genomes reveal a uniquely fastidious methyl-reducing methanogen.</title>
        <authorList>
            <person name="Nobu M.K."/>
            <person name="Narihiro T."/>
            <person name="Kuroda K."/>
            <person name="Mei R."/>
            <person name="Liu W.T."/>
        </authorList>
    </citation>
    <scope>NUCLEOTIDE SEQUENCE [LARGE SCALE GENOMIC DNA]</scope>
    <source>
        <strain evidence="3">U1lsi0528_Bin055</strain>
    </source>
</reference>
<dbReference type="GO" id="GO:0004725">
    <property type="term" value="F:protein tyrosine phosphatase activity"/>
    <property type="evidence" value="ECO:0007669"/>
    <property type="project" value="UniProtKB-EC"/>
</dbReference>
<dbReference type="PATRIC" id="fig|1705409.3.peg.989"/>
<organism evidence="3 4">
    <name type="scientific">Candidatus Methanofastidiosum methylothiophilum</name>
    <dbReference type="NCBI Taxonomy" id="1705564"/>
    <lineage>
        <taxon>Archaea</taxon>
        <taxon>Methanobacteriati</taxon>
        <taxon>Methanobacteriota</taxon>
        <taxon>Stenosarchaea group</taxon>
        <taxon>Candidatus Methanofastidiosia</taxon>
        <taxon>Candidatus Methanofastidiosales</taxon>
        <taxon>Candidatus Methanofastidiosaceae</taxon>
        <taxon>Candidatus Methanofastidiosum</taxon>
    </lineage>
</organism>
<gene>
    <name evidence="3" type="primary">arsC_2</name>
    <name evidence="3" type="ORF">AMQ22_00959</name>
</gene>
<dbReference type="InterPro" id="IPR036196">
    <property type="entry name" value="Ptyr_pPase_sf"/>
</dbReference>
<dbReference type="CDD" id="cd16345">
    <property type="entry name" value="LMWP_ArsC"/>
    <property type="match status" value="1"/>
</dbReference>
<protein>
    <submittedName>
        <fullName evidence="3">Protein ArsC</fullName>
        <ecNumber evidence="3">3.1.3.48</ecNumber>
    </submittedName>
</protein>
<evidence type="ECO:0000256" key="1">
    <source>
        <dbReference type="ARBA" id="ARBA00022849"/>
    </source>
</evidence>